<reference evidence="2 3" key="1">
    <citation type="submission" date="2019-03" db="EMBL/GenBank/DDBJ databases">
        <title>First draft genome of Liparis tanakae, snailfish: a comprehensive survey of snailfish specific genes.</title>
        <authorList>
            <person name="Kim W."/>
            <person name="Song I."/>
            <person name="Jeong J.-H."/>
            <person name="Kim D."/>
            <person name="Kim S."/>
            <person name="Ryu S."/>
            <person name="Song J.Y."/>
            <person name="Lee S.K."/>
        </authorList>
    </citation>
    <scope>NUCLEOTIDE SEQUENCE [LARGE SCALE GENOMIC DNA]</scope>
    <source>
        <tissue evidence="2">Muscle</tissue>
    </source>
</reference>
<proteinExistence type="predicted"/>
<dbReference type="Proteomes" id="UP000314294">
    <property type="component" value="Unassembled WGS sequence"/>
</dbReference>
<comment type="caution">
    <text evidence="2">The sequence shown here is derived from an EMBL/GenBank/DDBJ whole genome shotgun (WGS) entry which is preliminary data.</text>
</comment>
<name>A0A4Z2GJD2_9TELE</name>
<protein>
    <submittedName>
        <fullName evidence="2">Uncharacterized protein</fullName>
    </submittedName>
</protein>
<feature type="compositionally biased region" description="Low complexity" evidence="1">
    <location>
        <begin position="54"/>
        <end position="68"/>
    </location>
</feature>
<gene>
    <name evidence="2" type="ORF">EYF80_036134</name>
</gene>
<keyword evidence="3" id="KW-1185">Reference proteome</keyword>
<organism evidence="2 3">
    <name type="scientific">Liparis tanakae</name>
    <name type="common">Tanaka's snailfish</name>
    <dbReference type="NCBI Taxonomy" id="230148"/>
    <lineage>
        <taxon>Eukaryota</taxon>
        <taxon>Metazoa</taxon>
        <taxon>Chordata</taxon>
        <taxon>Craniata</taxon>
        <taxon>Vertebrata</taxon>
        <taxon>Euteleostomi</taxon>
        <taxon>Actinopterygii</taxon>
        <taxon>Neopterygii</taxon>
        <taxon>Teleostei</taxon>
        <taxon>Neoteleostei</taxon>
        <taxon>Acanthomorphata</taxon>
        <taxon>Eupercaria</taxon>
        <taxon>Perciformes</taxon>
        <taxon>Cottioidei</taxon>
        <taxon>Cottales</taxon>
        <taxon>Liparidae</taxon>
        <taxon>Liparis</taxon>
    </lineage>
</organism>
<feature type="region of interest" description="Disordered" evidence="1">
    <location>
        <begin position="83"/>
        <end position="105"/>
    </location>
</feature>
<accession>A0A4Z2GJD2</accession>
<dbReference type="EMBL" id="SRLO01000509">
    <property type="protein sequence ID" value="TNN53668.1"/>
    <property type="molecule type" value="Genomic_DNA"/>
</dbReference>
<evidence type="ECO:0000256" key="1">
    <source>
        <dbReference type="SAM" id="MobiDB-lite"/>
    </source>
</evidence>
<sequence>MGGGEVCEWEKGLVWCSGGTRGVSSTGGPDEFILCFFPWLSDSSVEEEERADPGGASRPDCSSSSSPSMGPLFSRAAAMAAFSSSQGLSKDQRRPSPMGPLSRSAEGLRFCRDTELLLLLGELERSETTTLMPAVGLRLPPRDDSLLSEPSDVLERASDDFLSFPLRKKVLILLRRASPPSSSS</sequence>
<evidence type="ECO:0000313" key="3">
    <source>
        <dbReference type="Proteomes" id="UP000314294"/>
    </source>
</evidence>
<evidence type="ECO:0000313" key="2">
    <source>
        <dbReference type="EMBL" id="TNN53668.1"/>
    </source>
</evidence>
<feature type="region of interest" description="Disordered" evidence="1">
    <location>
        <begin position="46"/>
        <end position="68"/>
    </location>
</feature>
<dbReference type="AlphaFoldDB" id="A0A4Z2GJD2"/>